<dbReference type="InterPro" id="IPR011990">
    <property type="entry name" value="TPR-like_helical_dom_sf"/>
</dbReference>
<feature type="compositionally biased region" description="Basic and acidic residues" evidence="5">
    <location>
        <begin position="72"/>
        <end position="84"/>
    </location>
</feature>
<evidence type="ECO:0000259" key="7">
    <source>
        <dbReference type="PROSITE" id="PS50800"/>
    </source>
</evidence>
<keyword evidence="3" id="KW-0697">Rotamase</keyword>
<dbReference type="Proteomes" id="UP001515480">
    <property type="component" value="Unassembled WGS sequence"/>
</dbReference>
<protein>
    <recommendedName>
        <fullName evidence="2">peptidylprolyl isomerase</fullName>
        <ecNumber evidence="2">5.2.1.8</ecNumber>
    </recommendedName>
</protein>
<dbReference type="InterPro" id="IPR003034">
    <property type="entry name" value="SAP_dom"/>
</dbReference>
<dbReference type="PROSITE" id="PS50800">
    <property type="entry name" value="SAP"/>
    <property type="match status" value="1"/>
</dbReference>
<dbReference type="Gene3D" id="1.25.40.10">
    <property type="entry name" value="Tetratricopeptide repeat domain"/>
    <property type="match status" value="1"/>
</dbReference>
<feature type="region of interest" description="Disordered" evidence="5">
    <location>
        <begin position="1"/>
        <end position="46"/>
    </location>
</feature>
<evidence type="ECO:0000256" key="6">
    <source>
        <dbReference type="SAM" id="Phobius"/>
    </source>
</evidence>
<keyword evidence="6" id="KW-0472">Membrane</keyword>
<dbReference type="EC" id="5.2.1.8" evidence="2"/>
<dbReference type="SMART" id="SM00028">
    <property type="entry name" value="TPR"/>
    <property type="match status" value="2"/>
</dbReference>
<feature type="compositionally biased region" description="Acidic residues" evidence="5">
    <location>
        <begin position="85"/>
        <end position="104"/>
    </location>
</feature>
<dbReference type="PANTHER" id="PTHR46512:SF9">
    <property type="entry name" value="PEPTIDYLPROLYL ISOMERASE"/>
    <property type="match status" value="1"/>
</dbReference>
<feature type="compositionally biased region" description="Acidic residues" evidence="5">
    <location>
        <begin position="32"/>
        <end position="41"/>
    </location>
</feature>
<evidence type="ECO:0000256" key="4">
    <source>
        <dbReference type="ARBA" id="ARBA00023235"/>
    </source>
</evidence>
<feature type="compositionally biased region" description="Acidic residues" evidence="5">
    <location>
        <begin position="60"/>
        <end position="71"/>
    </location>
</feature>
<feature type="region of interest" description="Disordered" evidence="5">
    <location>
        <begin position="420"/>
        <end position="440"/>
    </location>
</feature>
<keyword evidence="9" id="KW-1185">Reference proteome</keyword>
<proteinExistence type="predicted"/>
<feature type="region of interest" description="Disordered" evidence="5">
    <location>
        <begin position="60"/>
        <end position="146"/>
    </location>
</feature>
<dbReference type="EMBL" id="JBGBPQ010000001">
    <property type="protein sequence ID" value="KAL1530337.1"/>
    <property type="molecule type" value="Genomic_DNA"/>
</dbReference>
<feature type="compositionally biased region" description="Basic and acidic residues" evidence="5">
    <location>
        <begin position="420"/>
        <end position="429"/>
    </location>
</feature>
<dbReference type="InterPro" id="IPR050754">
    <property type="entry name" value="FKBP4/5/8-like"/>
</dbReference>
<keyword evidence="4" id="KW-0413">Isomerase</keyword>
<name>A0AB34KAJ0_PRYPA</name>
<evidence type="ECO:0000256" key="1">
    <source>
        <dbReference type="ARBA" id="ARBA00000971"/>
    </source>
</evidence>
<dbReference type="PANTHER" id="PTHR46512">
    <property type="entry name" value="PEPTIDYLPROLYL ISOMERASE"/>
    <property type="match status" value="1"/>
</dbReference>
<dbReference type="SUPFAM" id="SSF48452">
    <property type="entry name" value="TPR-like"/>
    <property type="match status" value="1"/>
</dbReference>
<dbReference type="InterPro" id="IPR019734">
    <property type="entry name" value="TPR_rpt"/>
</dbReference>
<gene>
    <name evidence="8" type="ORF">AB1Y20_001246</name>
</gene>
<feature type="domain" description="SAP" evidence="7">
    <location>
        <begin position="45"/>
        <end position="79"/>
    </location>
</feature>
<evidence type="ECO:0000313" key="9">
    <source>
        <dbReference type="Proteomes" id="UP001515480"/>
    </source>
</evidence>
<organism evidence="8 9">
    <name type="scientific">Prymnesium parvum</name>
    <name type="common">Toxic golden alga</name>
    <dbReference type="NCBI Taxonomy" id="97485"/>
    <lineage>
        <taxon>Eukaryota</taxon>
        <taxon>Haptista</taxon>
        <taxon>Haptophyta</taxon>
        <taxon>Prymnesiophyceae</taxon>
        <taxon>Prymnesiales</taxon>
        <taxon>Prymnesiaceae</taxon>
        <taxon>Prymnesium</taxon>
    </lineage>
</organism>
<comment type="catalytic activity">
    <reaction evidence="1">
        <text>[protein]-peptidylproline (omega=180) = [protein]-peptidylproline (omega=0)</text>
        <dbReference type="Rhea" id="RHEA:16237"/>
        <dbReference type="Rhea" id="RHEA-COMP:10747"/>
        <dbReference type="Rhea" id="RHEA-COMP:10748"/>
        <dbReference type="ChEBI" id="CHEBI:83833"/>
        <dbReference type="ChEBI" id="CHEBI:83834"/>
        <dbReference type="EC" id="5.2.1.8"/>
    </reaction>
</comment>
<comment type="caution">
    <text evidence="8">The sequence shown here is derived from an EMBL/GenBank/DDBJ whole genome shotgun (WGS) entry which is preliminary data.</text>
</comment>
<evidence type="ECO:0000256" key="5">
    <source>
        <dbReference type="SAM" id="MobiDB-lite"/>
    </source>
</evidence>
<evidence type="ECO:0000313" key="8">
    <source>
        <dbReference type="EMBL" id="KAL1530337.1"/>
    </source>
</evidence>
<reference evidence="8 9" key="1">
    <citation type="journal article" date="2024" name="Science">
        <title>Giant polyketide synthase enzymes in the biosynthesis of giant marine polyether toxins.</title>
        <authorList>
            <person name="Fallon T.R."/>
            <person name="Shende V.V."/>
            <person name="Wierzbicki I.H."/>
            <person name="Pendleton A.L."/>
            <person name="Watervoot N.F."/>
            <person name="Auber R.P."/>
            <person name="Gonzalez D.J."/>
            <person name="Wisecaver J.H."/>
            <person name="Moore B.S."/>
        </authorList>
    </citation>
    <scope>NUCLEOTIDE SEQUENCE [LARGE SCALE GENOMIC DNA]</scope>
    <source>
        <strain evidence="8 9">12B1</strain>
    </source>
</reference>
<evidence type="ECO:0000256" key="3">
    <source>
        <dbReference type="ARBA" id="ARBA00023110"/>
    </source>
</evidence>
<keyword evidence="6" id="KW-1133">Transmembrane helix</keyword>
<accession>A0AB34KAJ0</accession>
<dbReference type="AlphaFoldDB" id="A0AB34KAJ0"/>
<evidence type="ECO:0000256" key="2">
    <source>
        <dbReference type="ARBA" id="ARBA00013194"/>
    </source>
</evidence>
<keyword evidence="6" id="KW-0812">Transmembrane</keyword>
<sequence length="564" mass="63086">MPGEEVASSPHKERAEEGASAEAYGQQNRIEEGDEDFDEDDPRWLYSRPLTELQEYCDELGIDRDGTEEELADRLLEELEARANDEEEGEGGEEEYEDEEEEVEEPRKYEDPASPHPESSQAAAHDPTSGTEGEATTRMASRMRELGSVRNDKFRRGLDWSARISAAEQLKEDANEAFKRADNTRAVGAYLAAIWLLKPENPPSPNALASAIWAVRPDDPLCPPDVVDTSEQLKGFEGARLLGEGSAEPRRADMRIHKLNEAGPSEEDRIGLVEWLRWACRSKDVRALGPVAGASLGRRAVDLRLSIHLNVAMAAIKREDYELAEQACLFVLRRQPDHPKALYRVALAQKGAGQPRAALKTLARLLRLPGQNANTNARQLVAAVREQIKEDADSKQARLHEQQTKLRNHMTKLEEQDYEKKQAEDEARKNYVPPKQVRDGPRVGSTISVYWSGDQQWTEGVVISKVWTDGKPMYKVRYPDGFENDHDFTSDSSAVFDFKVITPPPSRLKRTWRALGGMHIELAATRLSKQLYDNLGSVITSFLAMGVMSVPVVALISAMIHGRA</sequence>
<dbReference type="GO" id="GO:0003755">
    <property type="term" value="F:peptidyl-prolyl cis-trans isomerase activity"/>
    <property type="evidence" value="ECO:0007669"/>
    <property type="project" value="UniProtKB-EC"/>
</dbReference>
<feature type="transmembrane region" description="Helical" evidence="6">
    <location>
        <begin position="535"/>
        <end position="560"/>
    </location>
</feature>